<evidence type="ECO:0000256" key="1">
    <source>
        <dbReference type="ARBA" id="ARBA00022723"/>
    </source>
</evidence>
<name>A0A0D2J6R5_9EURO</name>
<keyword evidence="5" id="KW-0539">Nucleus</keyword>
<sequence>MPLLAFERCSMHLHASLEDVQVLAEREGAEEARKMFHSFRRWSTQAESREPLWHAGQILGTTKKFAIGHLRESPAVGLYHTSLVFWAYAIIAACNRRVSGCIDRSQNATHNGRLVATDQGQTLKVQRFLHAGIGQAAITPIRKLVEGMTGRSLNDTEADLVALRYGNAVVQNLVVVLRARAAGNLENSPPPIEKLIECFVRWELLFGTWLVYRSTFLSSSSFNANGTSLISLADHNELSMSTGSQATVPPLGIHADVAKARRCADVKLLEL</sequence>
<evidence type="ECO:0000256" key="2">
    <source>
        <dbReference type="ARBA" id="ARBA00022833"/>
    </source>
</evidence>
<evidence type="ECO:0000256" key="4">
    <source>
        <dbReference type="ARBA" id="ARBA00023163"/>
    </source>
</evidence>
<dbReference type="PANTHER" id="PTHR47660">
    <property type="entry name" value="TRANSCRIPTION FACTOR WITH C2H2 AND ZN(2)-CYS(6) DNA BINDING DOMAIN (EUROFUNG)-RELATED-RELATED"/>
    <property type="match status" value="1"/>
</dbReference>
<dbReference type="GO" id="GO:0046872">
    <property type="term" value="F:metal ion binding"/>
    <property type="evidence" value="ECO:0007669"/>
    <property type="project" value="UniProtKB-KW"/>
</dbReference>
<evidence type="ECO:0000313" key="6">
    <source>
        <dbReference type="EMBL" id="KIX04755.1"/>
    </source>
</evidence>
<dbReference type="GeneID" id="25293696"/>
<dbReference type="STRING" id="1442369.A0A0D2J6R5"/>
<evidence type="ECO:0000256" key="3">
    <source>
        <dbReference type="ARBA" id="ARBA00023015"/>
    </source>
</evidence>
<accession>A0A0D2J6R5</accession>
<keyword evidence="7" id="KW-1185">Reference proteome</keyword>
<dbReference type="AlphaFoldDB" id="A0A0D2J6R5"/>
<dbReference type="HOGENOM" id="CLU_1027280_0_0_1"/>
<keyword evidence="3" id="KW-0805">Transcription regulation</keyword>
<reference evidence="6 7" key="1">
    <citation type="submission" date="2015-01" db="EMBL/GenBank/DDBJ databases">
        <title>The Genome Sequence of Rhinocladiella mackenzie CBS 650.93.</title>
        <authorList>
            <consortium name="The Broad Institute Genomics Platform"/>
            <person name="Cuomo C."/>
            <person name="de Hoog S."/>
            <person name="Gorbushina A."/>
            <person name="Stielow B."/>
            <person name="Teixiera M."/>
            <person name="Abouelleil A."/>
            <person name="Chapman S.B."/>
            <person name="Priest M."/>
            <person name="Young S.K."/>
            <person name="Wortman J."/>
            <person name="Nusbaum C."/>
            <person name="Birren B."/>
        </authorList>
    </citation>
    <scope>NUCLEOTIDE SEQUENCE [LARGE SCALE GENOMIC DNA]</scope>
    <source>
        <strain evidence="6 7">CBS 650.93</strain>
    </source>
</reference>
<dbReference type="Proteomes" id="UP000053617">
    <property type="component" value="Unassembled WGS sequence"/>
</dbReference>
<dbReference type="EMBL" id="KN847478">
    <property type="protein sequence ID" value="KIX04755.1"/>
    <property type="molecule type" value="Genomic_DNA"/>
</dbReference>
<dbReference type="RefSeq" id="XP_013271891.1">
    <property type="nucleotide sequence ID" value="XM_013416437.1"/>
</dbReference>
<dbReference type="PANTHER" id="PTHR47660:SF2">
    <property type="entry name" value="TRANSCRIPTION FACTOR WITH C2H2 AND ZN(2)-CYS(6) DNA BINDING DOMAIN (EUROFUNG)"/>
    <property type="match status" value="1"/>
</dbReference>
<dbReference type="VEuPathDB" id="FungiDB:Z518_05625"/>
<keyword evidence="4" id="KW-0804">Transcription</keyword>
<protein>
    <submittedName>
        <fullName evidence="6">Uncharacterized protein</fullName>
    </submittedName>
</protein>
<organism evidence="6 7">
    <name type="scientific">Rhinocladiella mackenziei CBS 650.93</name>
    <dbReference type="NCBI Taxonomy" id="1442369"/>
    <lineage>
        <taxon>Eukaryota</taxon>
        <taxon>Fungi</taxon>
        <taxon>Dikarya</taxon>
        <taxon>Ascomycota</taxon>
        <taxon>Pezizomycotina</taxon>
        <taxon>Eurotiomycetes</taxon>
        <taxon>Chaetothyriomycetidae</taxon>
        <taxon>Chaetothyriales</taxon>
        <taxon>Herpotrichiellaceae</taxon>
        <taxon>Rhinocladiella</taxon>
    </lineage>
</organism>
<keyword evidence="2" id="KW-0862">Zinc</keyword>
<proteinExistence type="predicted"/>
<evidence type="ECO:0000256" key="5">
    <source>
        <dbReference type="ARBA" id="ARBA00023242"/>
    </source>
</evidence>
<gene>
    <name evidence="6" type="ORF">Z518_05625</name>
</gene>
<dbReference type="OrthoDB" id="40579at2759"/>
<evidence type="ECO:0000313" key="7">
    <source>
        <dbReference type="Proteomes" id="UP000053617"/>
    </source>
</evidence>
<keyword evidence="1" id="KW-0479">Metal-binding</keyword>